<evidence type="ECO:0000256" key="2">
    <source>
        <dbReference type="ARBA" id="ARBA00022723"/>
    </source>
</evidence>
<reference evidence="7 8" key="1">
    <citation type="submission" date="2020-05" db="EMBL/GenBank/DDBJ databases">
        <title>Ceratocystis lukuohia genome.</title>
        <authorList>
            <person name="Harrington T.C."/>
            <person name="Kim K."/>
            <person name="Mayers C.G."/>
        </authorList>
    </citation>
    <scope>NUCLEOTIDE SEQUENCE [LARGE SCALE GENOMIC DNA]</scope>
    <source>
        <strain evidence="7 8">C4212</strain>
    </source>
</reference>
<comment type="caution">
    <text evidence="7">The sequence shown here is derived from an EMBL/GenBank/DDBJ whole genome shotgun (WGS) entry which is preliminary data.</text>
</comment>
<dbReference type="EMBL" id="JABSNW010000004">
    <property type="protein sequence ID" value="KAL2887886.1"/>
    <property type="molecule type" value="Genomic_DNA"/>
</dbReference>
<comment type="subcellular location">
    <subcellularLocation>
        <location evidence="1">Nucleus</location>
    </subcellularLocation>
</comment>
<evidence type="ECO:0000313" key="7">
    <source>
        <dbReference type="EMBL" id="KAL2887886.1"/>
    </source>
</evidence>
<dbReference type="PANTHER" id="PTHR47338:SF5">
    <property type="entry name" value="ZN(II)2CYS6 TRANSCRIPTION FACTOR (EUROFUNG)"/>
    <property type="match status" value="1"/>
</dbReference>
<gene>
    <name evidence="7" type="ORF">HOO65_040223</name>
</gene>
<evidence type="ECO:0000256" key="3">
    <source>
        <dbReference type="ARBA" id="ARBA00023015"/>
    </source>
</evidence>
<dbReference type="GeneID" id="98117999"/>
<evidence type="ECO:0000256" key="6">
    <source>
        <dbReference type="SAM" id="MobiDB-lite"/>
    </source>
</evidence>
<dbReference type="InterPro" id="IPR050815">
    <property type="entry name" value="TF_fung"/>
</dbReference>
<evidence type="ECO:0000313" key="8">
    <source>
        <dbReference type="Proteomes" id="UP001610728"/>
    </source>
</evidence>
<proteinExistence type="predicted"/>
<keyword evidence="8" id="KW-1185">Reference proteome</keyword>
<dbReference type="PANTHER" id="PTHR47338">
    <property type="entry name" value="ZN(II)2CYS6 TRANSCRIPTION FACTOR (EUROFUNG)-RELATED"/>
    <property type="match status" value="1"/>
</dbReference>
<evidence type="ECO:0000256" key="4">
    <source>
        <dbReference type="ARBA" id="ARBA00023163"/>
    </source>
</evidence>
<keyword evidence="2" id="KW-0479">Metal-binding</keyword>
<sequence length="339" mass="36968">MLGEKMRLMCPPDTAQPTFIPPSLAILIPKTNLINLSVLWLGREWVPFLPSASTLPDGPADPPLLPLTAPSNWWADQAAELFGAASHITQMLFSLSTYAHIPQHQPPSQPLSQDPSHPCAAALRTPFAGICAFSAATMNIYVTCFPLMNLNRSLATAARDHERDVAYLDEFRRIWPLGNGWWTTIHQLKELYQRASRDGHTFQGGKTRNDYLRLESSIHDPTGMPPEQHSHSSNIARMDRGDVAMSTGAHGKLCTPESNQNQQPPPTSGIVRPEANAETNADASAGASAEADPEADLTDIVGNSQEAVSTAQTADFASNWSDVWLLLGDQQEMPLGMWG</sequence>
<protein>
    <submittedName>
        <fullName evidence="7">Fungal specific transcription factor</fullName>
    </submittedName>
</protein>
<organism evidence="7 8">
    <name type="scientific">Ceratocystis lukuohia</name>
    <dbReference type="NCBI Taxonomy" id="2019550"/>
    <lineage>
        <taxon>Eukaryota</taxon>
        <taxon>Fungi</taxon>
        <taxon>Dikarya</taxon>
        <taxon>Ascomycota</taxon>
        <taxon>Pezizomycotina</taxon>
        <taxon>Sordariomycetes</taxon>
        <taxon>Hypocreomycetidae</taxon>
        <taxon>Microascales</taxon>
        <taxon>Ceratocystidaceae</taxon>
        <taxon>Ceratocystis</taxon>
    </lineage>
</organism>
<feature type="region of interest" description="Disordered" evidence="6">
    <location>
        <begin position="246"/>
        <end position="273"/>
    </location>
</feature>
<evidence type="ECO:0000256" key="1">
    <source>
        <dbReference type="ARBA" id="ARBA00004123"/>
    </source>
</evidence>
<keyword evidence="4" id="KW-0804">Transcription</keyword>
<evidence type="ECO:0000256" key="5">
    <source>
        <dbReference type="ARBA" id="ARBA00023242"/>
    </source>
</evidence>
<keyword evidence="5" id="KW-0539">Nucleus</keyword>
<dbReference type="Proteomes" id="UP001610728">
    <property type="component" value="Unassembled WGS sequence"/>
</dbReference>
<accession>A0ABR4MHZ8</accession>
<keyword evidence="3" id="KW-0805">Transcription regulation</keyword>
<dbReference type="RefSeq" id="XP_070859066.1">
    <property type="nucleotide sequence ID" value="XM_071000608.1"/>
</dbReference>
<name>A0ABR4MHZ8_9PEZI</name>